<dbReference type="HOGENOM" id="CLU_2562227_0_0_1"/>
<reference evidence="2" key="2">
    <citation type="submission" date="2018-05" db="EMBL/GenBank/DDBJ databases">
        <title>OmerRS3 (Oryza meridionalis Reference Sequence Version 3).</title>
        <authorList>
            <person name="Zhang J."/>
            <person name="Kudrna D."/>
            <person name="Lee S."/>
            <person name="Talag J."/>
            <person name="Welchert J."/>
            <person name="Wing R.A."/>
        </authorList>
    </citation>
    <scope>NUCLEOTIDE SEQUENCE [LARGE SCALE GENOMIC DNA]</scope>
    <source>
        <strain evidence="2">cv. OR44</strain>
    </source>
</reference>
<reference evidence="2" key="1">
    <citation type="submission" date="2015-04" db="UniProtKB">
        <authorList>
            <consortium name="EnsemblPlants"/>
        </authorList>
    </citation>
    <scope>IDENTIFICATION</scope>
</reference>
<proteinExistence type="predicted"/>
<dbReference type="Gramene" id="OMERI04G13190.1">
    <property type="protein sequence ID" value="OMERI04G13190.1"/>
    <property type="gene ID" value="OMERI04G13190"/>
</dbReference>
<feature type="compositionally biased region" description="Basic and acidic residues" evidence="1">
    <location>
        <begin position="32"/>
        <end position="41"/>
    </location>
</feature>
<sequence length="82" mass="8941">MPWPPHLLPILSPLAGAASPSPRPLAAHRRFVRQDEDDKKTPAPTSGGMHVSLSAILADELSSRPAPPRPFPICHRALLLRR</sequence>
<keyword evidence="3" id="KW-1185">Reference proteome</keyword>
<evidence type="ECO:0000313" key="2">
    <source>
        <dbReference type="EnsemblPlants" id="OMERI04G13190.1"/>
    </source>
</evidence>
<dbReference type="Proteomes" id="UP000008021">
    <property type="component" value="Chromosome 4"/>
</dbReference>
<name>A0A0E0DF19_9ORYZ</name>
<accession>A0A0E0DF19</accession>
<organism evidence="2">
    <name type="scientific">Oryza meridionalis</name>
    <dbReference type="NCBI Taxonomy" id="40149"/>
    <lineage>
        <taxon>Eukaryota</taxon>
        <taxon>Viridiplantae</taxon>
        <taxon>Streptophyta</taxon>
        <taxon>Embryophyta</taxon>
        <taxon>Tracheophyta</taxon>
        <taxon>Spermatophyta</taxon>
        <taxon>Magnoliopsida</taxon>
        <taxon>Liliopsida</taxon>
        <taxon>Poales</taxon>
        <taxon>Poaceae</taxon>
        <taxon>BOP clade</taxon>
        <taxon>Oryzoideae</taxon>
        <taxon>Oryzeae</taxon>
        <taxon>Oryzinae</taxon>
        <taxon>Oryza</taxon>
    </lineage>
</organism>
<feature type="region of interest" description="Disordered" evidence="1">
    <location>
        <begin position="14"/>
        <end position="50"/>
    </location>
</feature>
<evidence type="ECO:0000256" key="1">
    <source>
        <dbReference type="SAM" id="MobiDB-lite"/>
    </source>
</evidence>
<dbReference type="EnsemblPlants" id="OMERI04G13190.1">
    <property type="protein sequence ID" value="OMERI04G13190.1"/>
    <property type="gene ID" value="OMERI04G13190"/>
</dbReference>
<evidence type="ECO:0000313" key="3">
    <source>
        <dbReference type="Proteomes" id="UP000008021"/>
    </source>
</evidence>
<dbReference type="AlphaFoldDB" id="A0A0E0DF19"/>
<protein>
    <submittedName>
        <fullName evidence="2">Uncharacterized protein</fullName>
    </submittedName>
</protein>